<sequence length="147" mass="16688">MKPGLKLRWKLPRVSTEEEEALKQCRGRAVRTTRKYLRQEQRRPPLAKLSKQLGGIGKKDNRESVDEGSPDAAYTRRQPPGSMAPQNTTQYLMGNVYADMTTDDIFSASVDSLSPTAHAPQDPDHDGCLAFQQRDFEEAFDLHWQPE</sequence>
<comment type="caution">
    <text evidence="2">The sequence shown here is derived from an EMBL/GenBank/DDBJ whole genome shotgun (WGS) entry which is preliminary data.</text>
</comment>
<evidence type="ECO:0000256" key="1">
    <source>
        <dbReference type="SAM" id="MobiDB-lite"/>
    </source>
</evidence>
<name>A0AAW1ETK4_ZOAVI</name>
<proteinExistence type="predicted"/>
<protein>
    <submittedName>
        <fullName evidence="2">Uncharacterized protein</fullName>
    </submittedName>
</protein>
<feature type="region of interest" description="Disordered" evidence="1">
    <location>
        <begin position="33"/>
        <end position="89"/>
    </location>
</feature>
<gene>
    <name evidence="2" type="ORF">VZT92_016401</name>
</gene>
<keyword evidence="3" id="KW-1185">Reference proteome</keyword>
<dbReference type="AlphaFoldDB" id="A0AAW1ETK4"/>
<evidence type="ECO:0000313" key="2">
    <source>
        <dbReference type="EMBL" id="KAK9525718.1"/>
    </source>
</evidence>
<reference evidence="2 3" key="1">
    <citation type="journal article" date="2024" name="Genome Biol. Evol.">
        <title>Chromosome-level genome assembly of the viviparous eelpout Zoarces viviparus.</title>
        <authorList>
            <person name="Fuhrmann N."/>
            <person name="Brasseur M.V."/>
            <person name="Bakowski C.E."/>
            <person name="Podsiadlowski L."/>
            <person name="Prost S."/>
            <person name="Krehenwinkel H."/>
            <person name="Mayer C."/>
        </authorList>
    </citation>
    <scope>NUCLEOTIDE SEQUENCE [LARGE SCALE GENOMIC DNA]</scope>
    <source>
        <strain evidence="2">NO-MEL_2022_Ind0_liver</strain>
    </source>
</reference>
<dbReference type="EMBL" id="JBCEZU010000134">
    <property type="protein sequence ID" value="KAK9525718.1"/>
    <property type="molecule type" value="Genomic_DNA"/>
</dbReference>
<accession>A0AAW1ETK4</accession>
<evidence type="ECO:0000313" key="3">
    <source>
        <dbReference type="Proteomes" id="UP001488805"/>
    </source>
</evidence>
<dbReference type="Proteomes" id="UP001488805">
    <property type="component" value="Unassembled WGS sequence"/>
</dbReference>
<organism evidence="2 3">
    <name type="scientific">Zoarces viviparus</name>
    <name type="common">Viviparous eelpout</name>
    <name type="synonym">Blennius viviparus</name>
    <dbReference type="NCBI Taxonomy" id="48416"/>
    <lineage>
        <taxon>Eukaryota</taxon>
        <taxon>Metazoa</taxon>
        <taxon>Chordata</taxon>
        <taxon>Craniata</taxon>
        <taxon>Vertebrata</taxon>
        <taxon>Euteleostomi</taxon>
        <taxon>Actinopterygii</taxon>
        <taxon>Neopterygii</taxon>
        <taxon>Teleostei</taxon>
        <taxon>Neoteleostei</taxon>
        <taxon>Acanthomorphata</taxon>
        <taxon>Eupercaria</taxon>
        <taxon>Perciformes</taxon>
        <taxon>Cottioidei</taxon>
        <taxon>Zoarcales</taxon>
        <taxon>Zoarcidae</taxon>
        <taxon>Zoarcinae</taxon>
        <taxon>Zoarces</taxon>
    </lineage>
</organism>